<keyword evidence="6" id="KW-0059">Arsenical resistance</keyword>
<dbReference type="PANTHER" id="PTHR43302:SF5">
    <property type="entry name" value="TRANSPORTER ARSB-RELATED"/>
    <property type="match status" value="1"/>
</dbReference>
<sequence>MMVAGAIFILTLALVIWQPRGLGIGWSAAFGAGLALLSGVVHVGDIPVVWQIVWNATATFIAVIIISLLLDESGFFAWTALHVARWGNGKGRWLFTYMLLLGAVVAALFANDGAALILTPIVIAMLSALGFRPAAVLAFVMAAGFIADTASLPLVVSNLVNIVSADFFRLGFTEYAAVMVPVNIAAVAATLVMLHLFFRKDIPRCYALTRLPIPQDAIRDRATFRTGWAVLALLLMGFFALEPLGVPVSLVAACGALVLLAVAKRGRAIDTGKVLRGAPWQIVIFSLGMYLVVYGLRNAGLTELLSGVLDALARQGLWAATFGAGFLSAFLSSIMNNMPTVLVGALSIDGSSAEGVIKQAMIYANVIGSDLGPKITPIGSLATLLWLHVLARKNIVITWGYYFRVGLVMTLPILFVTLAALALRLSVLS</sequence>
<gene>
    <name evidence="7" type="ORF">AN695_0200805</name>
</gene>
<comment type="function">
    <text evidence="6">Involved in arsenical resistance. Thought to form the channel of an arsenite pump.</text>
</comment>
<keyword evidence="2" id="KW-1003">Cell membrane</keyword>
<protein>
    <recommendedName>
        <fullName evidence="6">Arsenical pump membrane protein</fullName>
    </recommendedName>
</protein>
<comment type="caution">
    <text evidence="7">The sequence shown here is derived from an EMBL/GenBank/DDBJ whole genome shotgun (WGS) entry which is preliminary data.</text>
</comment>
<comment type="subcellular location">
    <subcellularLocation>
        <location evidence="1 6">Cell membrane</location>
        <topology evidence="1 6">Multi-pass membrane protein</topology>
    </subcellularLocation>
</comment>
<evidence type="ECO:0000256" key="4">
    <source>
        <dbReference type="ARBA" id="ARBA00022989"/>
    </source>
</evidence>
<evidence type="ECO:0000256" key="1">
    <source>
        <dbReference type="ARBA" id="ARBA00004651"/>
    </source>
</evidence>
<dbReference type="NCBIfam" id="TIGR00935">
    <property type="entry name" value="2a45"/>
    <property type="match status" value="1"/>
</dbReference>
<dbReference type="EMBL" id="LJEX02000001">
    <property type="protein sequence ID" value="OCO91369.1"/>
    <property type="molecule type" value="Genomic_DNA"/>
</dbReference>
<accession>A0A2F0Q4T8</accession>
<keyword evidence="4 6" id="KW-1133">Transmembrane helix</keyword>
<dbReference type="GO" id="GO:0008490">
    <property type="term" value="F:arsenite secondary active transmembrane transporter activity"/>
    <property type="evidence" value="ECO:0007669"/>
    <property type="project" value="TreeGrafter"/>
</dbReference>
<feature type="transmembrane region" description="Helical" evidence="6">
    <location>
        <begin position="91"/>
        <end position="109"/>
    </location>
</feature>
<feature type="transmembrane region" description="Helical" evidence="6">
    <location>
        <begin position="246"/>
        <end position="263"/>
    </location>
</feature>
<feature type="transmembrane region" description="Helical" evidence="6">
    <location>
        <begin position="401"/>
        <end position="423"/>
    </location>
</feature>
<name>A0A2F0Q4T8_SERMA</name>
<evidence type="ECO:0000256" key="3">
    <source>
        <dbReference type="ARBA" id="ARBA00022692"/>
    </source>
</evidence>
<keyword evidence="3 6" id="KW-0812">Transmembrane</keyword>
<proteinExistence type="inferred from homology"/>
<feature type="transmembrane region" description="Helical" evidence="6">
    <location>
        <begin position="275"/>
        <end position="296"/>
    </location>
</feature>
<feature type="transmembrane region" description="Helical" evidence="6">
    <location>
        <begin position="222"/>
        <end position="240"/>
    </location>
</feature>
<dbReference type="GO" id="GO:0046685">
    <property type="term" value="P:response to arsenic-containing substance"/>
    <property type="evidence" value="ECO:0007669"/>
    <property type="project" value="UniProtKB-KW"/>
</dbReference>
<organism evidence="7 8">
    <name type="scientific">Serratia marcescens</name>
    <dbReference type="NCBI Taxonomy" id="615"/>
    <lineage>
        <taxon>Bacteria</taxon>
        <taxon>Pseudomonadati</taxon>
        <taxon>Pseudomonadota</taxon>
        <taxon>Gammaproteobacteria</taxon>
        <taxon>Enterobacterales</taxon>
        <taxon>Yersiniaceae</taxon>
        <taxon>Serratia</taxon>
    </lineage>
</organism>
<feature type="transmembrane region" description="Helical" evidence="6">
    <location>
        <begin position="176"/>
        <end position="198"/>
    </location>
</feature>
<dbReference type="AlphaFoldDB" id="A0A2F0Q4T8"/>
<dbReference type="Pfam" id="PF02040">
    <property type="entry name" value="ArsB"/>
    <property type="match status" value="1"/>
</dbReference>
<evidence type="ECO:0000256" key="5">
    <source>
        <dbReference type="ARBA" id="ARBA00023136"/>
    </source>
</evidence>
<dbReference type="PRINTS" id="PR00758">
    <property type="entry name" value="ARSENICPUMP"/>
</dbReference>
<dbReference type="RefSeq" id="WP_055316402.1">
    <property type="nucleotide sequence ID" value="NZ_CADDTT010000055.1"/>
</dbReference>
<comment type="similarity">
    <text evidence="6">Belongs to the ArsB family.</text>
</comment>
<evidence type="ECO:0000313" key="8">
    <source>
        <dbReference type="Proteomes" id="UP000050489"/>
    </source>
</evidence>
<evidence type="ECO:0000256" key="6">
    <source>
        <dbReference type="RuleBase" id="RU004993"/>
    </source>
</evidence>
<dbReference type="Proteomes" id="UP000050489">
    <property type="component" value="Unassembled WGS sequence"/>
</dbReference>
<evidence type="ECO:0000256" key="2">
    <source>
        <dbReference type="ARBA" id="ARBA00022475"/>
    </source>
</evidence>
<dbReference type="CDD" id="cd01118">
    <property type="entry name" value="ArsB_permease"/>
    <property type="match status" value="1"/>
</dbReference>
<dbReference type="PANTHER" id="PTHR43302">
    <property type="entry name" value="TRANSPORTER ARSB-RELATED"/>
    <property type="match status" value="1"/>
</dbReference>
<feature type="transmembrane region" description="Helical" evidence="6">
    <location>
        <begin position="47"/>
        <end position="70"/>
    </location>
</feature>
<comment type="caution">
    <text evidence="6">Lacks conserved residue(s) required for the propagation of feature annotation.</text>
</comment>
<dbReference type="GO" id="GO:0042960">
    <property type="term" value="F:antimonite secondary active transmembrane transporter activity"/>
    <property type="evidence" value="ECO:0007669"/>
    <property type="project" value="TreeGrafter"/>
</dbReference>
<dbReference type="GO" id="GO:0005886">
    <property type="term" value="C:plasma membrane"/>
    <property type="evidence" value="ECO:0007669"/>
    <property type="project" value="UniProtKB-SubCell"/>
</dbReference>
<reference evidence="8" key="1">
    <citation type="submission" date="2016-04" db="EMBL/GenBank/DDBJ databases">
        <authorList>
            <person name="Osei Sekyere J."/>
            <person name="Sivertsen A."/>
            <person name="Pedersen A.T."/>
            <person name="Sundsfjord A."/>
        </authorList>
    </citation>
    <scope>NUCLEOTIDE SEQUENCE [LARGE SCALE GENOMIC DNA]</scope>
    <source>
        <strain evidence="8">945174350</strain>
    </source>
</reference>
<evidence type="ECO:0000313" key="7">
    <source>
        <dbReference type="EMBL" id="OCO91369.1"/>
    </source>
</evidence>
<feature type="transmembrane region" description="Helical" evidence="6">
    <location>
        <begin position="115"/>
        <end position="131"/>
    </location>
</feature>
<keyword evidence="5 6" id="KW-0472">Membrane</keyword>
<feature type="transmembrane region" description="Helical" evidence="6">
    <location>
        <begin position="316"/>
        <end position="334"/>
    </location>
</feature>
<dbReference type="InterPro" id="IPR000802">
    <property type="entry name" value="Arsenical_pump_ArsB"/>
</dbReference>
<feature type="transmembrane region" description="Helical" evidence="6">
    <location>
        <begin position="136"/>
        <end position="156"/>
    </location>
</feature>
<dbReference type="NCBIfam" id="NF011980">
    <property type="entry name" value="PRK15445.1"/>
    <property type="match status" value="1"/>
</dbReference>
<keyword evidence="6" id="KW-0813">Transport</keyword>